<dbReference type="InterPro" id="IPR036844">
    <property type="entry name" value="Hint_dom_sf"/>
</dbReference>
<dbReference type="EMBL" id="JAWXYB010000018">
    <property type="protein sequence ID" value="MDX5930848.1"/>
    <property type="molecule type" value="Genomic_DNA"/>
</dbReference>
<dbReference type="RefSeq" id="WP_319613773.1">
    <property type="nucleotide sequence ID" value="NZ_JAWXYB010000018.1"/>
</dbReference>
<comment type="caution">
    <text evidence="2">The sequence shown here is derived from an EMBL/GenBank/DDBJ whole genome shotgun (WGS) entry which is preliminary data.</text>
</comment>
<keyword evidence="3" id="KW-1185">Reference proteome</keyword>
<sequence length="774" mass="80145">MSTTITTTLAHGITLTSAVYANPVTIAGDIAAATGDGVFAGTAWVIDNIGTILADVGTGVSLKSGGELDNSGTIESQGGYGVASTAGTVDITNSGQIFGASGGVLLSQSIVTLDNEAGGTISGGTTSSEAVKFSGQGPASSTLSNAGLINDQNTGGSGGVGLFLNLASATNSSQGQIDGGQAGVSIGTYADFYNQGTITGQVGVLVAANPVSVTVIDSGTISASGSLAISFLPGQNATHPSLLELLPGAVLDGIANGGSVANVVFGGTTPGMMNAVGHEITSFSTISLSPGAQWEFSGQSTLSGQSLVVNNGSLIEMPGDSLTIGSTLAGTGTVDLAGGSLTLGNVVKAGETIDFSATGSVLSFNQSRSFAATIAGFAQGDTIDITGYGSGQTISGTLDGSDFTITGGASELVLDFVAPPSTLAIIPDGIAGGLKTYEIIVPCFVAGTLILTPAGPKRVEDLRKGDLVVTHNGEARPIVWCGHRRVDCDRHAAPEAVLPVLITEGAFAPGIPSRDLYVSPDHALYCENVLIPAKYLINGVSVRQVDRPEVVYHHIELDRHDVIWAETLPAETYLDCGNRHHFARQKGTVSLHPDFQPLRWDRERACAPLVMDGPILLSVRQRLHDRVCDFGGRRVEGTYSVSADGCRLHSIDAENGQLSFRLPPGASVVMIESSSTCAADIDPASVDRRRLGIAITEVMLDGRMVGASDTRFGPGFYEAEQRGRRWFRWTDGSAAFDVTGCREIAFTIQALSQVWRMPPLPLPREALRRVLELH</sequence>
<dbReference type="AlphaFoldDB" id="A0AAW9DQ78"/>
<dbReference type="SUPFAM" id="SSF51294">
    <property type="entry name" value="Hedgehog/intein (Hint) domain"/>
    <property type="match status" value="1"/>
</dbReference>
<organism evidence="2 3">
    <name type="scientific">Acidiphilium acidophilum</name>
    <name type="common">Thiobacillus acidophilus</name>
    <dbReference type="NCBI Taxonomy" id="76588"/>
    <lineage>
        <taxon>Bacteria</taxon>
        <taxon>Pseudomonadati</taxon>
        <taxon>Pseudomonadota</taxon>
        <taxon>Alphaproteobacteria</taxon>
        <taxon>Acetobacterales</taxon>
        <taxon>Acidocellaceae</taxon>
        <taxon>Acidiphilium</taxon>
    </lineage>
</organism>
<name>A0AAW9DQ78_ACIAO</name>
<dbReference type="Proteomes" id="UP001279553">
    <property type="component" value="Unassembled WGS sequence"/>
</dbReference>
<feature type="domain" description="Hedgehog/Intein (Hint)" evidence="1">
    <location>
        <begin position="442"/>
        <end position="576"/>
    </location>
</feature>
<protein>
    <submittedName>
        <fullName evidence="2">Hint domain-containing protein</fullName>
    </submittedName>
</protein>
<evidence type="ECO:0000313" key="3">
    <source>
        <dbReference type="Proteomes" id="UP001279553"/>
    </source>
</evidence>
<accession>A0AAW9DQ78</accession>
<dbReference type="InterPro" id="IPR028992">
    <property type="entry name" value="Hedgehog/Intein_dom"/>
</dbReference>
<evidence type="ECO:0000259" key="1">
    <source>
        <dbReference type="Pfam" id="PF13403"/>
    </source>
</evidence>
<proteinExistence type="predicted"/>
<dbReference type="Gene3D" id="2.170.16.10">
    <property type="entry name" value="Hedgehog/Intein (Hint) domain"/>
    <property type="match status" value="1"/>
</dbReference>
<reference evidence="2 3" key="1">
    <citation type="submission" date="2023-11" db="EMBL/GenBank/DDBJ databases">
        <title>MicrobeMod: A computational toolkit for identifying prokaryotic methylation and restriction-modification with nanopore sequencing.</title>
        <authorList>
            <person name="Crits-Christoph A."/>
            <person name="Kang S.C."/>
            <person name="Lee H."/>
            <person name="Ostrov N."/>
        </authorList>
    </citation>
    <scope>NUCLEOTIDE SEQUENCE [LARGE SCALE GENOMIC DNA]</scope>
    <source>
        <strain evidence="2 3">DSMZ 700</strain>
    </source>
</reference>
<dbReference type="Pfam" id="PF13403">
    <property type="entry name" value="Hint_2"/>
    <property type="match status" value="1"/>
</dbReference>
<evidence type="ECO:0000313" key="2">
    <source>
        <dbReference type="EMBL" id="MDX5930848.1"/>
    </source>
</evidence>
<gene>
    <name evidence="2" type="ORF">SIL87_08745</name>
</gene>